<dbReference type="PANTHER" id="PTHR37423">
    <property type="entry name" value="SOLUBLE LYTIC MUREIN TRANSGLYCOSYLASE-RELATED"/>
    <property type="match status" value="1"/>
</dbReference>
<dbReference type="EMBL" id="MTEJ01000035">
    <property type="protein sequence ID" value="OQX14062.1"/>
    <property type="molecule type" value="Genomic_DNA"/>
</dbReference>
<protein>
    <recommendedName>
        <fullName evidence="3">Transglycosylase SLT domain-containing protein</fullName>
    </recommendedName>
</protein>
<name>A0A1Y1QUW6_9GAMM</name>
<comment type="similarity">
    <text evidence="1">Belongs to the transglycosylase Slt family.</text>
</comment>
<keyword evidence="2" id="KW-0732">Signal</keyword>
<feature type="signal peptide" evidence="2">
    <location>
        <begin position="1"/>
        <end position="23"/>
    </location>
</feature>
<dbReference type="Pfam" id="PF01464">
    <property type="entry name" value="SLT"/>
    <property type="match status" value="1"/>
</dbReference>
<dbReference type="AlphaFoldDB" id="A0A1Y1QUW6"/>
<evidence type="ECO:0000256" key="2">
    <source>
        <dbReference type="SAM" id="SignalP"/>
    </source>
</evidence>
<dbReference type="CDD" id="cd00254">
    <property type="entry name" value="LT-like"/>
    <property type="match status" value="1"/>
</dbReference>
<sequence>MQKTLALLLLAVSNLLACTHLSANVTQSGYHEILAHIDKISAKHGIPPAMVKAVIKTESGWRVGARSPKNAMGLMQLIPATAARFGVSNAYDPIENINGGVAYLAWLNRRFNGDWQKTLAGYNAGEGAVDRHGGIPPYKETQNYVVKVMRDFREYQKWGNGQPELVNPIASRTKAPAAARIDKPIQFAVNTNTQAVPQWWEANVSATTVKWTPPPDYYR</sequence>
<evidence type="ECO:0000313" key="5">
    <source>
        <dbReference type="Proteomes" id="UP000192491"/>
    </source>
</evidence>
<evidence type="ECO:0000259" key="3">
    <source>
        <dbReference type="Pfam" id="PF01464"/>
    </source>
</evidence>
<dbReference type="Gene3D" id="1.10.530.10">
    <property type="match status" value="1"/>
</dbReference>
<gene>
    <name evidence="4" type="ORF">BWK73_10410</name>
</gene>
<dbReference type="Proteomes" id="UP000192491">
    <property type="component" value="Unassembled WGS sequence"/>
</dbReference>
<evidence type="ECO:0000313" key="4">
    <source>
        <dbReference type="EMBL" id="OQX14062.1"/>
    </source>
</evidence>
<feature type="chain" id="PRO_5012349897" description="Transglycosylase SLT domain-containing protein" evidence="2">
    <location>
        <begin position="24"/>
        <end position="219"/>
    </location>
</feature>
<proteinExistence type="inferred from homology"/>
<dbReference type="PANTHER" id="PTHR37423:SF2">
    <property type="entry name" value="MEMBRANE-BOUND LYTIC MUREIN TRANSGLYCOSYLASE C"/>
    <property type="match status" value="1"/>
</dbReference>
<feature type="domain" description="Transglycosylase SLT" evidence="3">
    <location>
        <begin position="37"/>
        <end position="143"/>
    </location>
</feature>
<dbReference type="SUPFAM" id="SSF53955">
    <property type="entry name" value="Lysozyme-like"/>
    <property type="match status" value="1"/>
</dbReference>
<accession>A0A1Y1QUW6</accession>
<dbReference type="InterPro" id="IPR023346">
    <property type="entry name" value="Lysozyme-like_dom_sf"/>
</dbReference>
<organism evidence="4 5">
    <name type="scientific">Thiothrix lacustris</name>
    <dbReference type="NCBI Taxonomy" id="525917"/>
    <lineage>
        <taxon>Bacteria</taxon>
        <taxon>Pseudomonadati</taxon>
        <taxon>Pseudomonadota</taxon>
        <taxon>Gammaproteobacteria</taxon>
        <taxon>Thiotrichales</taxon>
        <taxon>Thiotrichaceae</taxon>
        <taxon>Thiothrix</taxon>
    </lineage>
</organism>
<reference evidence="4 5" key="1">
    <citation type="submission" date="2017-01" db="EMBL/GenBank/DDBJ databases">
        <title>Novel large sulfur bacteria in the metagenomes of groundwater-fed chemosynthetic microbial mats in the Lake Huron basin.</title>
        <authorList>
            <person name="Sharrar A.M."/>
            <person name="Flood B.E."/>
            <person name="Bailey J.V."/>
            <person name="Jones D.S."/>
            <person name="Biddanda B."/>
            <person name="Ruberg S.A."/>
            <person name="Marcus D.N."/>
            <person name="Dick G.J."/>
        </authorList>
    </citation>
    <scope>NUCLEOTIDE SEQUENCE [LARGE SCALE GENOMIC DNA]</scope>
    <source>
        <strain evidence="4">A8</strain>
    </source>
</reference>
<dbReference type="InterPro" id="IPR008258">
    <property type="entry name" value="Transglycosylase_SLT_dom_1"/>
</dbReference>
<evidence type="ECO:0000256" key="1">
    <source>
        <dbReference type="ARBA" id="ARBA00007734"/>
    </source>
</evidence>
<comment type="caution">
    <text evidence="4">The sequence shown here is derived from an EMBL/GenBank/DDBJ whole genome shotgun (WGS) entry which is preliminary data.</text>
</comment>